<dbReference type="EMBL" id="VXIV02001948">
    <property type="protein sequence ID" value="KAF6028458.1"/>
    <property type="molecule type" value="Genomic_DNA"/>
</dbReference>
<gene>
    <name evidence="1" type="ORF">EB796_013241</name>
</gene>
<evidence type="ECO:0000313" key="2">
    <source>
        <dbReference type="Proteomes" id="UP000593567"/>
    </source>
</evidence>
<name>A0A7J7JSP9_BUGNE</name>
<protein>
    <recommendedName>
        <fullName evidence="3">WAP domain-containing protein</fullName>
    </recommendedName>
</protein>
<keyword evidence="2" id="KW-1185">Reference proteome</keyword>
<dbReference type="Proteomes" id="UP000593567">
    <property type="component" value="Unassembled WGS sequence"/>
</dbReference>
<organism evidence="1 2">
    <name type="scientific">Bugula neritina</name>
    <name type="common">Brown bryozoan</name>
    <name type="synonym">Sertularia neritina</name>
    <dbReference type="NCBI Taxonomy" id="10212"/>
    <lineage>
        <taxon>Eukaryota</taxon>
        <taxon>Metazoa</taxon>
        <taxon>Spiralia</taxon>
        <taxon>Lophotrochozoa</taxon>
        <taxon>Bryozoa</taxon>
        <taxon>Gymnolaemata</taxon>
        <taxon>Cheilostomatida</taxon>
        <taxon>Flustrina</taxon>
        <taxon>Buguloidea</taxon>
        <taxon>Bugulidae</taxon>
        <taxon>Bugula</taxon>
    </lineage>
</organism>
<proteinExistence type="predicted"/>
<evidence type="ECO:0008006" key="3">
    <source>
        <dbReference type="Google" id="ProtNLM"/>
    </source>
</evidence>
<accession>A0A7J7JSP9</accession>
<dbReference type="AlphaFoldDB" id="A0A7J7JSP9"/>
<reference evidence="1" key="1">
    <citation type="submission" date="2020-06" db="EMBL/GenBank/DDBJ databases">
        <title>Draft genome of Bugula neritina, a colonial animal packing powerful symbionts and potential medicines.</title>
        <authorList>
            <person name="Rayko M."/>
        </authorList>
    </citation>
    <scope>NUCLEOTIDE SEQUENCE [LARGE SCALE GENOMIC DNA]</scope>
    <source>
        <strain evidence="1">Kwan_BN1</strain>
    </source>
</reference>
<sequence>MPNWFYFKEQFIIVIYKDINIKEVTNGVEIQYRCPNLNEPANNPSSYTCTQDSQCGPAGRNCCKVYGKIGMRCVDGIAISAH</sequence>
<evidence type="ECO:0000313" key="1">
    <source>
        <dbReference type="EMBL" id="KAF6028458.1"/>
    </source>
</evidence>
<comment type="caution">
    <text evidence="1">The sequence shown here is derived from an EMBL/GenBank/DDBJ whole genome shotgun (WGS) entry which is preliminary data.</text>
</comment>